<keyword evidence="2" id="KW-1185">Reference proteome</keyword>
<organism evidence="2 3">
    <name type="scientific">Heligmosomoides polygyrus</name>
    <name type="common">Parasitic roundworm</name>
    <dbReference type="NCBI Taxonomy" id="6339"/>
    <lineage>
        <taxon>Eukaryota</taxon>
        <taxon>Metazoa</taxon>
        <taxon>Ecdysozoa</taxon>
        <taxon>Nematoda</taxon>
        <taxon>Chromadorea</taxon>
        <taxon>Rhabditida</taxon>
        <taxon>Rhabditina</taxon>
        <taxon>Rhabditomorpha</taxon>
        <taxon>Strongyloidea</taxon>
        <taxon>Heligmosomidae</taxon>
        <taxon>Heligmosomoides</taxon>
    </lineage>
</organism>
<sequence length="126" mass="14234">MFRQGERSGPLRIKWWRLKEKEAAVTSRILLPTVTTVDEAWQNATDVILSTFSWSHSHGRQDEFEPMAYLLRGGLDSRVCSSKHSIFSCIILYSPVQKITVDEVEAARMKMKPGKATGPDDLAPDL</sequence>
<dbReference type="Proteomes" id="UP000050761">
    <property type="component" value="Unassembled WGS sequence"/>
</dbReference>
<protein>
    <submittedName>
        <fullName evidence="1 3">Uncharacterized protein</fullName>
    </submittedName>
</protein>
<dbReference type="EMBL" id="UZAH01034538">
    <property type="protein sequence ID" value="VDP35695.1"/>
    <property type="molecule type" value="Genomic_DNA"/>
</dbReference>
<reference evidence="3" key="2">
    <citation type="submission" date="2019-09" db="UniProtKB">
        <authorList>
            <consortium name="WormBaseParasite"/>
        </authorList>
    </citation>
    <scope>IDENTIFICATION</scope>
</reference>
<dbReference type="AlphaFoldDB" id="A0A183GJV3"/>
<evidence type="ECO:0000313" key="2">
    <source>
        <dbReference type="Proteomes" id="UP000050761"/>
    </source>
</evidence>
<reference evidence="1 2" key="1">
    <citation type="submission" date="2018-11" db="EMBL/GenBank/DDBJ databases">
        <authorList>
            <consortium name="Pathogen Informatics"/>
        </authorList>
    </citation>
    <scope>NUCLEOTIDE SEQUENCE [LARGE SCALE GENOMIC DNA]</scope>
</reference>
<evidence type="ECO:0000313" key="3">
    <source>
        <dbReference type="WBParaSite" id="HPBE_0002296401-mRNA-1"/>
    </source>
</evidence>
<accession>A0A3P8DUV2</accession>
<name>A0A183GJV3_HELPZ</name>
<gene>
    <name evidence="1" type="ORF">HPBE_LOCUS22963</name>
</gene>
<proteinExistence type="predicted"/>
<evidence type="ECO:0000313" key="1">
    <source>
        <dbReference type="EMBL" id="VDP35695.1"/>
    </source>
</evidence>
<accession>A0A183GJV3</accession>
<dbReference type="WBParaSite" id="HPBE_0002296401-mRNA-1">
    <property type="protein sequence ID" value="HPBE_0002296401-mRNA-1"/>
    <property type="gene ID" value="HPBE_0002296401"/>
</dbReference>